<name>A0AAV4LKN5_9BACL</name>
<keyword evidence="1" id="KW-0472">Membrane</keyword>
<dbReference type="EMBL" id="BOQE01000002">
    <property type="protein sequence ID" value="GIM48446.1"/>
    <property type="molecule type" value="Genomic_DNA"/>
</dbReference>
<gene>
    <name evidence="2" type="ORF">DNHGIG_39950</name>
</gene>
<protein>
    <recommendedName>
        <fullName evidence="4">Type II secretion system protein GspF domain-containing protein</fullName>
    </recommendedName>
</protein>
<dbReference type="PANTHER" id="PTHR35007:SF1">
    <property type="entry name" value="PILUS ASSEMBLY PROTEIN"/>
    <property type="match status" value="1"/>
</dbReference>
<evidence type="ECO:0000256" key="1">
    <source>
        <dbReference type="SAM" id="Phobius"/>
    </source>
</evidence>
<organism evidence="2 3">
    <name type="scientific">Collibacillus ludicampi</name>
    <dbReference type="NCBI Taxonomy" id="2771369"/>
    <lineage>
        <taxon>Bacteria</taxon>
        <taxon>Bacillati</taxon>
        <taxon>Bacillota</taxon>
        <taxon>Bacilli</taxon>
        <taxon>Bacillales</taxon>
        <taxon>Alicyclobacillaceae</taxon>
        <taxon>Collibacillus</taxon>
    </lineage>
</organism>
<proteinExistence type="predicted"/>
<keyword evidence="3" id="KW-1185">Reference proteome</keyword>
<dbReference type="AlphaFoldDB" id="A0AAV4LKN5"/>
<keyword evidence="1" id="KW-1133">Transmembrane helix</keyword>
<dbReference type="RefSeq" id="WP_282201499.1">
    <property type="nucleotide sequence ID" value="NZ_BOQE01000002.1"/>
</dbReference>
<accession>A0AAV4LKN5</accession>
<feature type="transmembrane region" description="Helical" evidence="1">
    <location>
        <begin position="71"/>
        <end position="91"/>
    </location>
</feature>
<feature type="transmembrane region" description="Helical" evidence="1">
    <location>
        <begin position="239"/>
        <end position="257"/>
    </location>
</feature>
<keyword evidence="1" id="KW-0812">Transmembrane</keyword>
<comment type="caution">
    <text evidence="2">The sequence shown here is derived from an EMBL/GenBank/DDBJ whole genome shotgun (WGS) entry which is preliminary data.</text>
</comment>
<feature type="transmembrane region" description="Helical" evidence="1">
    <location>
        <begin position="269"/>
        <end position="286"/>
    </location>
</feature>
<feature type="transmembrane region" description="Helical" evidence="1">
    <location>
        <begin position="97"/>
        <end position="113"/>
    </location>
</feature>
<evidence type="ECO:0000313" key="3">
    <source>
        <dbReference type="Proteomes" id="UP001057291"/>
    </source>
</evidence>
<evidence type="ECO:0008006" key="4">
    <source>
        <dbReference type="Google" id="ProtNLM"/>
    </source>
</evidence>
<dbReference type="PANTHER" id="PTHR35007">
    <property type="entry name" value="INTEGRAL MEMBRANE PROTEIN-RELATED"/>
    <property type="match status" value="1"/>
</dbReference>
<dbReference type="Proteomes" id="UP001057291">
    <property type="component" value="Unassembled WGS sequence"/>
</dbReference>
<evidence type="ECO:0000313" key="2">
    <source>
        <dbReference type="EMBL" id="GIM48446.1"/>
    </source>
</evidence>
<sequence>MTFFLLCFLSVFLLLVARRTQKQEKQQALQERIAGETLEVSQTREVRIRSPLAVAMELVNQAGMKTSRTEMMMVLTLAPILGFLVGVVYGWGWGGRLLLTLIGFFTPFLYLKWRKQRYYSAFRYGLLDLTELGASIFQSVSDVELLFRQGMNSKNRIIANECEQIIMQAETLGKTSLEIMRNRAEQSGIPEYRTLAENTRIAIETNSSLVQIYQDMNTIIRRYFGTEKTILAKTAGIRWIGYGLSVLPIPIFWFFWPSIEPVLHGGIRIYFYFTCAVIIFGVYYLMKVVKVRV</sequence>
<reference evidence="2" key="1">
    <citation type="journal article" date="2023" name="Int. J. Syst. Evol. Microbiol.">
        <title>Collibacillus ludicampi gen. nov., sp. nov., a new soil bacterium of the family Alicyclobacillaceae.</title>
        <authorList>
            <person name="Jojima T."/>
            <person name="Ioku Y."/>
            <person name="Fukuta Y."/>
            <person name="Shirasaka N."/>
            <person name="Matsumura Y."/>
            <person name="Mori M."/>
        </authorList>
    </citation>
    <scope>NUCLEOTIDE SEQUENCE</scope>
    <source>
        <strain evidence="2">TP075</strain>
    </source>
</reference>